<feature type="signal peptide" evidence="1">
    <location>
        <begin position="1"/>
        <end position="21"/>
    </location>
</feature>
<reference evidence="2" key="2">
    <citation type="submission" date="2021-04" db="EMBL/GenBank/DDBJ databases">
        <authorList>
            <person name="Gilroy R."/>
        </authorList>
    </citation>
    <scope>NUCLEOTIDE SEQUENCE</scope>
    <source>
        <strain evidence="2">23274</strain>
    </source>
</reference>
<accession>A0A9D2AC85</accession>
<dbReference type="GO" id="GO:0004180">
    <property type="term" value="F:carboxypeptidase activity"/>
    <property type="evidence" value="ECO:0007669"/>
    <property type="project" value="UniProtKB-KW"/>
</dbReference>
<dbReference type="AlphaFoldDB" id="A0A9D2AC85"/>
<protein>
    <submittedName>
        <fullName evidence="2">Carboxypeptidase-like regulatory domain-containing protein</fullName>
    </submittedName>
</protein>
<sequence length="391" mass="44033">MMKKGVIILFIMMGFFLVAKAQEDGKMVLTGTVVDSQTNEPVAFANLGLLGTVAGVASDMDGNFELRIPDKYAIHVVRVSAVGYASVEYKAYELRDKPGMVIKLRPVSYGIGEVDVYGQLLVYKKMLSNVVSHIHDNYISKPYNYEGYFKYVTDGPEGEKTKEATVTVYDAKGYDRTDPETTFKEVNYKFNEVRRSTPQISVFDGLTCLDDILTADVVRNTRNVLDIVNSRDYKLKSKGRMLYEGDSVQVISYTLEKPSLSTTGTSSVTAYSGEIYINLRDFAVLKNVVNISSRDFNSLGRQLVAIGEKPKADVTTQIVTTYKKLKSVYFLSGVTINYSYEEEGEEVRGDMEFVTTRVNMDAPEAIEGRTYYENIVENEAFWNSYTTYFEE</sequence>
<evidence type="ECO:0000313" key="2">
    <source>
        <dbReference type="EMBL" id="HIX04448.1"/>
    </source>
</evidence>
<comment type="caution">
    <text evidence="2">The sequence shown here is derived from an EMBL/GenBank/DDBJ whole genome shotgun (WGS) entry which is preliminary data.</text>
</comment>
<dbReference type="InterPro" id="IPR008969">
    <property type="entry name" value="CarboxyPept-like_regulatory"/>
</dbReference>
<organism evidence="2 3">
    <name type="scientific">Candidatus Odoribacter faecigallinarum</name>
    <dbReference type="NCBI Taxonomy" id="2838706"/>
    <lineage>
        <taxon>Bacteria</taxon>
        <taxon>Pseudomonadati</taxon>
        <taxon>Bacteroidota</taxon>
        <taxon>Bacteroidia</taxon>
        <taxon>Bacteroidales</taxon>
        <taxon>Odoribacteraceae</taxon>
        <taxon>Odoribacter</taxon>
    </lineage>
</organism>
<proteinExistence type="predicted"/>
<keyword evidence="2" id="KW-0121">Carboxypeptidase</keyword>
<dbReference type="Proteomes" id="UP000824202">
    <property type="component" value="Unassembled WGS sequence"/>
</dbReference>
<dbReference type="Pfam" id="PF13715">
    <property type="entry name" value="CarbopepD_reg_2"/>
    <property type="match status" value="1"/>
</dbReference>
<dbReference type="SUPFAM" id="SSF49464">
    <property type="entry name" value="Carboxypeptidase regulatory domain-like"/>
    <property type="match status" value="1"/>
</dbReference>
<gene>
    <name evidence="2" type="ORF">H9863_10105</name>
</gene>
<keyword evidence="2" id="KW-0645">Protease</keyword>
<keyword evidence="1" id="KW-0732">Signal</keyword>
<name>A0A9D2AC85_9BACT</name>
<feature type="chain" id="PRO_5039599869" evidence="1">
    <location>
        <begin position="22"/>
        <end position="391"/>
    </location>
</feature>
<evidence type="ECO:0000256" key="1">
    <source>
        <dbReference type="SAM" id="SignalP"/>
    </source>
</evidence>
<evidence type="ECO:0000313" key="3">
    <source>
        <dbReference type="Proteomes" id="UP000824202"/>
    </source>
</evidence>
<reference evidence="2" key="1">
    <citation type="journal article" date="2021" name="PeerJ">
        <title>Extensive microbial diversity within the chicken gut microbiome revealed by metagenomics and culture.</title>
        <authorList>
            <person name="Gilroy R."/>
            <person name="Ravi A."/>
            <person name="Getino M."/>
            <person name="Pursley I."/>
            <person name="Horton D.L."/>
            <person name="Alikhan N.F."/>
            <person name="Baker D."/>
            <person name="Gharbi K."/>
            <person name="Hall N."/>
            <person name="Watson M."/>
            <person name="Adriaenssens E.M."/>
            <person name="Foster-Nyarko E."/>
            <person name="Jarju S."/>
            <person name="Secka A."/>
            <person name="Antonio M."/>
            <person name="Oren A."/>
            <person name="Chaudhuri R.R."/>
            <person name="La Ragione R."/>
            <person name="Hildebrand F."/>
            <person name="Pallen M.J."/>
        </authorList>
    </citation>
    <scope>NUCLEOTIDE SEQUENCE</scope>
    <source>
        <strain evidence="2">23274</strain>
    </source>
</reference>
<dbReference type="EMBL" id="DXFT01000199">
    <property type="protein sequence ID" value="HIX04448.1"/>
    <property type="molecule type" value="Genomic_DNA"/>
</dbReference>
<keyword evidence="2" id="KW-0378">Hydrolase</keyword>
<dbReference type="Gene3D" id="2.60.40.1120">
    <property type="entry name" value="Carboxypeptidase-like, regulatory domain"/>
    <property type="match status" value="1"/>
</dbReference>